<dbReference type="PIRSF" id="PIRSF006305">
    <property type="entry name" value="Maf"/>
    <property type="match status" value="1"/>
</dbReference>
<comment type="caution">
    <text evidence="5">The sequence shown here is derived from an EMBL/GenBank/DDBJ whole genome shotgun (WGS) entry which is preliminary data.</text>
</comment>
<evidence type="ECO:0000256" key="4">
    <source>
        <dbReference type="HAMAP-Rule" id="MF_00528"/>
    </source>
</evidence>
<comment type="cofactor">
    <cofactor evidence="1 4">
        <name>a divalent metal cation</name>
        <dbReference type="ChEBI" id="CHEBI:60240"/>
    </cofactor>
</comment>
<dbReference type="PANTHER" id="PTHR43213:SF5">
    <property type="entry name" value="BIFUNCTIONAL DTTP_UTP PYROPHOSPHATASE_METHYLTRANSFERASE PROTEIN-RELATED"/>
    <property type="match status" value="1"/>
</dbReference>
<comment type="catalytic activity">
    <reaction evidence="4">
        <text>dTTP + H2O = dTMP + diphosphate + H(+)</text>
        <dbReference type="Rhea" id="RHEA:28534"/>
        <dbReference type="ChEBI" id="CHEBI:15377"/>
        <dbReference type="ChEBI" id="CHEBI:15378"/>
        <dbReference type="ChEBI" id="CHEBI:33019"/>
        <dbReference type="ChEBI" id="CHEBI:37568"/>
        <dbReference type="ChEBI" id="CHEBI:63528"/>
        <dbReference type="EC" id="3.6.1.9"/>
    </reaction>
</comment>
<protein>
    <recommendedName>
        <fullName evidence="4">dTTP/UTP pyrophosphatase</fullName>
        <shortName evidence="4">dTTPase/UTPase</shortName>
        <ecNumber evidence="4">3.6.1.9</ecNumber>
    </recommendedName>
    <alternativeName>
        <fullName evidence="4">Nucleoside triphosphate pyrophosphatase</fullName>
    </alternativeName>
    <alternativeName>
        <fullName evidence="4">Nucleotide pyrophosphatase</fullName>
        <shortName evidence="4">Nucleotide PPase</shortName>
    </alternativeName>
</protein>
<organism evidence="5 6">
    <name type="scientific">Paracoccus salipaludis</name>
    <dbReference type="NCBI Taxonomy" id="2032623"/>
    <lineage>
        <taxon>Bacteria</taxon>
        <taxon>Pseudomonadati</taxon>
        <taxon>Pseudomonadota</taxon>
        <taxon>Alphaproteobacteria</taxon>
        <taxon>Rhodobacterales</taxon>
        <taxon>Paracoccaceae</taxon>
        <taxon>Paracoccus</taxon>
    </lineage>
</organism>
<comment type="subcellular location">
    <subcellularLocation>
        <location evidence="4">Cytoplasm</location>
    </subcellularLocation>
</comment>
<evidence type="ECO:0000313" key="5">
    <source>
        <dbReference type="EMBL" id="PAU98638.1"/>
    </source>
</evidence>
<dbReference type="InterPro" id="IPR029001">
    <property type="entry name" value="ITPase-like_fam"/>
</dbReference>
<keyword evidence="3 4" id="KW-0546">Nucleotide metabolism</keyword>
<feature type="site" description="Important for substrate specificity" evidence="4">
    <location>
        <position position="28"/>
    </location>
</feature>
<dbReference type="Gene3D" id="3.90.950.10">
    <property type="match status" value="1"/>
</dbReference>
<feature type="active site" description="Proton acceptor" evidence="4">
    <location>
        <position position="85"/>
    </location>
</feature>
<dbReference type="CDD" id="cd00555">
    <property type="entry name" value="Maf"/>
    <property type="match status" value="1"/>
</dbReference>
<feature type="site" description="Important for substrate specificity" evidence="4">
    <location>
        <position position="86"/>
    </location>
</feature>
<dbReference type="HAMAP" id="MF_00528">
    <property type="entry name" value="Maf"/>
    <property type="match status" value="1"/>
</dbReference>
<dbReference type="AlphaFoldDB" id="A0A2A2GMR9"/>
<dbReference type="Proteomes" id="UP000218023">
    <property type="component" value="Unassembled WGS sequence"/>
</dbReference>
<evidence type="ECO:0000256" key="2">
    <source>
        <dbReference type="ARBA" id="ARBA00022801"/>
    </source>
</evidence>
<dbReference type="GO" id="GO:0009117">
    <property type="term" value="P:nucleotide metabolic process"/>
    <property type="evidence" value="ECO:0007669"/>
    <property type="project" value="UniProtKB-KW"/>
</dbReference>
<dbReference type="InterPro" id="IPR003697">
    <property type="entry name" value="Maf-like"/>
</dbReference>
<evidence type="ECO:0000313" key="6">
    <source>
        <dbReference type="Proteomes" id="UP000218023"/>
    </source>
</evidence>
<evidence type="ECO:0000256" key="3">
    <source>
        <dbReference type="ARBA" id="ARBA00023080"/>
    </source>
</evidence>
<dbReference type="OrthoDB" id="9807767at2"/>
<proteinExistence type="inferred from homology"/>
<reference evidence="5 6" key="1">
    <citation type="submission" date="2017-09" db="EMBL/GenBank/DDBJ databases">
        <title>Paracoccus alkalisoli sp. nov., isolated from saline alkaline soil.</title>
        <authorList>
            <person name="Dong X."/>
            <person name="Zhang G."/>
        </authorList>
    </citation>
    <scope>NUCLEOTIDE SEQUENCE [LARGE SCALE GENOMIC DNA]</scope>
    <source>
        <strain evidence="5 6">WN007</strain>
    </source>
</reference>
<comment type="similarity">
    <text evidence="4">Belongs to the Maf family. YhdE subfamily.</text>
</comment>
<gene>
    <name evidence="5" type="ORF">CK240_00345</name>
</gene>
<comment type="caution">
    <text evidence="4">Lacks conserved residue(s) required for the propagation of feature annotation.</text>
</comment>
<comment type="function">
    <text evidence="4">Nucleoside triphosphate pyrophosphatase that hydrolyzes dTTP and UTP. May have a dual role in cell division arrest and in preventing the incorporation of modified nucleotides into cellular nucleic acids.</text>
</comment>
<dbReference type="SUPFAM" id="SSF52972">
    <property type="entry name" value="ITPase-like"/>
    <property type="match status" value="1"/>
</dbReference>
<feature type="site" description="Important for substrate specificity" evidence="4">
    <location>
        <position position="168"/>
    </location>
</feature>
<dbReference type="NCBIfam" id="TIGR00172">
    <property type="entry name" value="maf"/>
    <property type="match status" value="1"/>
</dbReference>
<dbReference type="GO" id="GO:0036218">
    <property type="term" value="F:dTTP diphosphatase activity"/>
    <property type="evidence" value="ECO:0007669"/>
    <property type="project" value="RHEA"/>
</dbReference>
<name>A0A2A2GMR9_9RHOB</name>
<sequence length="209" mass="21654">MTSARGGSITASSKAGRPRFVLASASPRRIELLAQIGVTPDAVIPADIDESPRKDESPRAYVTRMAAEKASAVAAVEPGVVLAADTTVVAGRRILGKPADESEAAGFLRLLSGRRHRVMTAVTVMANGHARHRLVETVVRLRQLSDAEIAGYVAGGDWRGKAGGYGIQGPASAFVPWIQGSFSAVVGLPLSETSVLLSACGIAPATAKE</sequence>
<dbReference type="EC" id="3.6.1.9" evidence="4"/>
<dbReference type="GO" id="GO:0036221">
    <property type="term" value="F:UTP diphosphatase activity"/>
    <property type="evidence" value="ECO:0007669"/>
    <property type="project" value="RHEA"/>
</dbReference>
<keyword evidence="4" id="KW-0963">Cytoplasm</keyword>
<keyword evidence="2 4" id="KW-0378">Hydrolase</keyword>
<dbReference type="PANTHER" id="PTHR43213">
    <property type="entry name" value="BIFUNCTIONAL DTTP/UTP PYROPHOSPHATASE/METHYLTRANSFERASE PROTEIN-RELATED"/>
    <property type="match status" value="1"/>
</dbReference>
<dbReference type="Pfam" id="PF02545">
    <property type="entry name" value="Maf"/>
    <property type="match status" value="1"/>
</dbReference>
<comment type="catalytic activity">
    <reaction evidence="4">
        <text>UTP + H2O = UMP + diphosphate + H(+)</text>
        <dbReference type="Rhea" id="RHEA:29395"/>
        <dbReference type="ChEBI" id="CHEBI:15377"/>
        <dbReference type="ChEBI" id="CHEBI:15378"/>
        <dbReference type="ChEBI" id="CHEBI:33019"/>
        <dbReference type="ChEBI" id="CHEBI:46398"/>
        <dbReference type="ChEBI" id="CHEBI:57865"/>
        <dbReference type="EC" id="3.6.1.9"/>
    </reaction>
</comment>
<dbReference type="GO" id="GO:0005737">
    <property type="term" value="C:cytoplasm"/>
    <property type="evidence" value="ECO:0007669"/>
    <property type="project" value="UniProtKB-SubCell"/>
</dbReference>
<evidence type="ECO:0000256" key="1">
    <source>
        <dbReference type="ARBA" id="ARBA00001968"/>
    </source>
</evidence>
<keyword evidence="6" id="KW-1185">Reference proteome</keyword>
<dbReference type="RefSeq" id="WP_095638357.1">
    <property type="nucleotide sequence ID" value="NZ_NSJZ01000001.1"/>
</dbReference>
<dbReference type="EMBL" id="NSJZ01000001">
    <property type="protein sequence ID" value="PAU98638.1"/>
    <property type="molecule type" value="Genomic_DNA"/>
</dbReference>
<accession>A0A2A2GMR9</accession>